<keyword evidence="2" id="KW-1185">Reference proteome</keyword>
<dbReference type="EMBL" id="RXIC02000023">
    <property type="protein sequence ID" value="KAB1213124.1"/>
    <property type="molecule type" value="Genomic_DNA"/>
</dbReference>
<evidence type="ECO:0000313" key="1">
    <source>
        <dbReference type="EMBL" id="KAB1213124.1"/>
    </source>
</evidence>
<dbReference type="PANTHER" id="PTHR35110">
    <property type="entry name" value="EXPRESSED PROTEIN"/>
    <property type="match status" value="1"/>
</dbReference>
<accession>A0A6A1VK50</accession>
<sequence>MWFGGGMISARTFVRHFSRQRAENLRKINPKVTTQEASSIAQQVYHVIKQNGPLTVSNAWVQAQIQAWLRSSLTECLKDGFSFNYTVIDNVSFSILQPVELFMTLGSTAART</sequence>
<evidence type="ECO:0000313" key="2">
    <source>
        <dbReference type="Proteomes" id="UP000516437"/>
    </source>
</evidence>
<protein>
    <submittedName>
        <fullName evidence="1">Uncharacterized protein</fullName>
    </submittedName>
</protein>
<gene>
    <name evidence="1" type="ORF">CJ030_MR5G015888</name>
</gene>
<dbReference type="AlphaFoldDB" id="A0A6A1VK50"/>
<reference evidence="1 2" key="1">
    <citation type="journal article" date="2019" name="Plant Biotechnol. J.">
        <title>The red bayberry genome and genetic basis of sex determination.</title>
        <authorList>
            <person name="Jia H.M."/>
            <person name="Jia H.J."/>
            <person name="Cai Q.L."/>
            <person name="Wang Y."/>
            <person name="Zhao H.B."/>
            <person name="Yang W.F."/>
            <person name="Wang G.Y."/>
            <person name="Li Y.H."/>
            <person name="Zhan D.L."/>
            <person name="Shen Y.T."/>
            <person name="Niu Q.F."/>
            <person name="Chang L."/>
            <person name="Qiu J."/>
            <person name="Zhao L."/>
            <person name="Xie H.B."/>
            <person name="Fu W.Y."/>
            <person name="Jin J."/>
            <person name="Li X.W."/>
            <person name="Jiao Y."/>
            <person name="Zhou C.C."/>
            <person name="Tu T."/>
            <person name="Chai C.Y."/>
            <person name="Gao J.L."/>
            <person name="Fan L.J."/>
            <person name="van de Weg E."/>
            <person name="Wang J.Y."/>
            <person name="Gao Z.S."/>
        </authorList>
    </citation>
    <scope>NUCLEOTIDE SEQUENCE [LARGE SCALE GENOMIC DNA]</scope>
    <source>
        <tissue evidence="1">Leaves</tissue>
    </source>
</reference>
<dbReference type="PANTHER" id="PTHR35110:SF1">
    <property type="entry name" value="EXPRESSED PROTEIN"/>
    <property type="match status" value="1"/>
</dbReference>
<comment type="caution">
    <text evidence="1">The sequence shown here is derived from an EMBL/GenBank/DDBJ whole genome shotgun (WGS) entry which is preliminary data.</text>
</comment>
<dbReference type="Proteomes" id="UP000516437">
    <property type="component" value="Chromosome 5"/>
</dbReference>
<dbReference type="OrthoDB" id="761792at2759"/>
<proteinExistence type="predicted"/>
<name>A0A6A1VK50_9ROSI</name>
<organism evidence="1 2">
    <name type="scientific">Morella rubra</name>
    <name type="common">Chinese bayberry</name>
    <dbReference type="NCBI Taxonomy" id="262757"/>
    <lineage>
        <taxon>Eukaryota</taxon>
        <taxon>Viridiplantae</taxon>
        <taxon>Streptophyta</taxon>
        <taxon>Embryophyta</taxon>
        <taxon>Tracheophyta</taxon>
        <taxon>Spermatophyta</taxon>
        <taxon>Magnoliopsida</taxon>
        <taxon>eudicotyledons</taxon>
        <taxon>Gunneridae</taxon>
        <taxon>Pentapetalae</taxon>
        <taxon>rosids</taxon>
        <taxon>fabids</taxon>
        <taxon>Fagales</taxon>
        <taxon>Myricaceae</taxon>
        <taxon>Morella</taxon>
    </lineage>
</organism>